<keyword evidence="2" id="KW-0472">Membrane</keyword>
<feature type="region of interest" description="Disordered" evidence="1">
    <location>
        <begin position="24"/>
        <end position="57"/>
    </location>
</feature>
<keyword evidence="5" id="KW-1185">Reference proteome</keyword>
<dbReference type="Proteomes" id="UP000784880">
    <property type="component" value="Unassembled WGS sequence"/>
</dbReference>
<dbReference type="InterPro" id="IPR006976">
    <property type="entry name" value="VanZ-like"/>
</dbReference>
<evidence type="ECO:0000256" key="1">
    <source>
        <dbReference type="SAM" id="MobiDB-lite"/>
    </source>
</evidence>
<proteinExistence type="predicted"/>
<feature type="domain" description="VanZ-like" evidence="3">
    <location>
        <begin position="74"/>
        <end position="219"/>
    </location>
</feature>
<comment type="caution">
    <text evidence="4">The sequence shown here is derived from an EMBL/GenBank/DDBJ whole genome shotgun (WGS) entry which is preliminary data.</text>
</comment>
<evidence type="ECO:0000313" key="4">
    <source>
        <dbReference type="EMBL" id="MBU9714938.1"/>
    </source>
</evidence>
<keyword evidence="2" id="KW-0812">Transmembrane</keyword>
<feature type="transmembrane region" description="Helical" evidence="2">
    <location>
        <begin position="69"/>
        <end position="86"/>
    </location>
</feature>
<feature type="compositionally biased region" description="Low complexity" evidence="1">
    <location>
        <begin position="33"/>
        <end position="57"/>
    </location>
</feature>
<dbReference type="EMBL" id="JAHQCS010000190">
    <property type="protein sequence ID" value="MBU9714938.1"/>
    <property type="molecule type" value="Genomic_DNA"/>
</dbReference>
<name>A0ABS6JRL9_9BACI</name>
<feature type="transmembrane region" description="Helical" evidence="2">
    <location>
        <begin position="172"/>
        <end position="190"/>
    </location>
</feature>
<feature type="transmembrane region" description="Helical" evidence="2">
    <location>
        <begin position="143"/>
        <end position="160"/>
    </location>
</feature>
<reference evidence="4 5" key="1">
    <citation type="submission" date="2021-06" db="EMBL/GenBank/DDBJ databases">
        <title>Bacillus sp. RD4P76, an endophyte from a halophyte.</title>
        <authorList>
            <person name="Sun J.-Q."/>
        </authorList>
    </citation>
    <scope>NUCLEOTIDE SEQUENCE [LARGE SCALE GENOMIC DNA]</scope>
    <source>
        <strain evidence="4 5">CGMCC 1.15917</strain>
    </source>
</reference>
<feature type="transmembrane region" description="Helical" evidence="2">
    <location>
        <begin position="202"/>
        <end position="219"/>
    </location>
</feature>
<dbReference type="NCBIfam" id="NF037970">
    <property type="entry name" value="vanZ_1"/>
    <property type="match status" value="1"/>
</dbReference>
<evidence type="ECO:0000313" key="5">
    <source>
        <dbReference type="Proteomes" id="UP000784880"/>
    </source>
</evidence>
<evidence type="ECO:0000256" key="2">
    <source>
        <dbReference type="SAM" id="Phobius"/>
    </source>
</evidence>
<gene>
    <name evidence="4" type="ORF">KS419_24645</name>
</gene>
<organism evidence="4 5">
    <name type="scientific">Evansella tamaricis</name>
    <dbReference type="NCBI Taxonomy" id="2069301"/>
    <lineage>
        <taxon>Bacteria</taxon>
        <taxon>Bacillati</taxon>
        <taxon>Bacillota</taxon>
        <taxon>Bacilli</taxon>
        <taxon>Bacillales</taxon>
        <taxon>Bacillaceae</taxon>
        <taxon>Evansella</taxon>
    </lineage>
</organism>
<keyword evidence="2" id="KW-1133">Transmembrane helix</keyword>
<protein>
    <submittedName>
        <fullName evidence="4">VanZ family protein</fullName>
    </submittedName>
</protein>
<accession>A0ABS6JRL9</accession>
<dbReference type="Pfam" id="PF04892">
    <property type="entry name" value="VanZ"/>
    <property type="match status" value="1"/>
</dbReference>
<sequence length="230" mass="26715">MFLLFSNFSSRWCHSLKYTKSQSNRLNKSKQISQTNHSSHSNHPNHNSPYSPYNQNNHSKHQNHFNTRFLFLYIVPLAAWMGMIHFSSSQPYETQNVQPIIREINLQWVTNWFSWVSFQYGDTLVSLETRSPEAFLEFFIRKGAHLFVFAVLGILAYRVINYLLSKTKTSALLSWLFVTGYAAVDEFRQLLHPNRTGLTEDVILDSIGGAIGITAFLILRKKDRFNVHIP</sequence>
<evidence type="ECO:0000259" key="3">
    <source>
        <dbReference type="Pfam" id="PF04892"/>
    </source>
</evidence>